<reference evidence="2 3" key="1">
    <citation type="journal article" date="2018" name="Mol. Biol. Evol.">
        <title>Broad Genomic Sampling Reveals a Smut Pathogenic Ancestry of the Fungal Clade Ustilaginomycotina.</title>
        <authorList>
            <person name="Kijpornyongpan T."/>
            <person name="Mondo S.J."/>
            <person name="Barry K."/>
            <person name="Sandor L."/>
            <person name="Lee J."/>
            <person name="Lipzen A."/>
            <person name="Pangilinan J."/>
            <person name="LaButti K."/>
            <person name="Hainaut M."/>
            <person name="Henrissat B."/>
            <person name="Grigoriev I.V."/>
            <person name="Spatafora J.W."/>
            <person name="Aime M.C."/>
        </authorList>
    </citation>
    <scope>NUCLEOTIDE SEQUENCE [LARGE SCALE GENOMIC DNA]</scope>
    <source>
        <strain evidence="2 3">MCA 4198</strain>
    </source>
</reference>
<keyword evidence="1" id="KW-0472">Membrane</keyword>
<dbReference type="RefSeq" id="XP_025374492.1">
    <property type="nucleotide sequence ID" value="XM_025525313.1"/>
</dbReference>
<sequence>MTSYAPIQKNWRHGIPSEHPLANAKPLRTVHIRNSTISGYTDHTGFHDLSHLERRIHVQKGDLSVDVNLLEVAGAITILAGLVCVFIPSCLAVLTKAMASRGGQAAIEMVTRSGRRDLLGTREPGVWKRAALSEEYGCFDDGGNVCESGALDAILQVATVADGETASSTSIPSGVYSKVTNPDDNGSLVGWTYYCADNNACYFGEAGGEPVDPGAGSPDQEEYNV</sequence>
<evidence type="ECO:0000256" key="1">
    <source>
        <dbReference type="SAM" id="Phobius"/>
    </source>
</evidence>
<dbReference type="EMBL" id="KZ819640">
    <property type="protein sequence ID" value="PWN87294.1"/>
    <property type="molecule type" value="Genomic_DNA"/>
</dbReference>
<organism evidence="2 3">
    <name type="scientific">Acaromyces ingoldii</name>
    <dbReference type="NCBI Taxonomy" id="215250"/>
    <lineage>
        <taxon>Eukaryota</taxon>
        <taxon>Fungi</taxon>
        <taxon>Dikarya</taxon>
        <taxon>Basidiomycota</taxon>
        <taxon>Ustilaginomycotina</taxon>
        <taxon>Exobasidiomycetes</taxon>
        <taxon>Exobasidiales</taxon>
        <taxon>Cryptobasidiaceae</taxon>
        <taxon>Acaromyces</taxon>
    </lineage>
</organism>
<keyword evidence="1" id="KW-1133">Transmembrane helix</keyword>
<dbReference type="InParanoid" id="A0A316YEI5"/>
<feature type="transmembrane region" description="Helical" evidence="1">
    <location>
        <begin position="72"/>
        <end position="94"/>
    </location>
</feature>
<keyword evidence="1" id="KW-0812">Transmembrane</keyword>
<keyword evidence="3" id="KW-1185">Reference proteome</keyword>
<proteinExistence type="predicted"/>
<protein>
    <submittedName>
        <fullName evidence="2">Uncharacterized protein</fullName>
    </submittedName>
</protein>
<evidence type="ECO:0000313" key="2">
    <source>
        <dbReference type="EMBL" id="PWN87294.1"/>
    </source>
</evidence>
<dbReference type="AlphaFoldDB" id="A0A316YEI5"/>
<dbReference type="Proteomes" id="UP000245768">
    <property type="component" value="Unassembled WGS sequence"/>
</dbReference>
<name>A0A316YEI5_9BASI</name>
<gene>
    <name evidence="2" type="ORF">FA10DRAFT_304098</name>
</gene>
<accession>A0A316YEI5</accession>
<evidence type="ECO:0000313" key="3">
    <source>
        <dbReference type="Proteomes" id="UP000245768"/>
    </source>
</evidence>
<dbReference type="GeneID" id="37047229"/>